<comment type="caution">
    <text evidence="2">The sequence shown here is derived from an EMBL/GenBank/DDBJ whole genome shotgun (WGS) entry which is preliminary data.</text>
</comment>
<protein>
    <submittedName>
        <fullName evidence="2">Uncharacterized protein</fullName>
    </submittedName>
</protein>
<dbReference type="AlphaFoldDB" id="A0ABC8TZX7"/>
<evidence type="ECO:0000313" key="3">
    <source>
        <dbReference type="Proteomes" id="UP001642360"/>
    </source>
</evidence>
<feature type="compositionally biased region" description="Polar residues" evidence="1">
    <location>
        <begin position="46"/>
        <end position="56"/>
    </location>
</feature>
<keyword evidence="3" id="KW-1185">Reference proteome</keyword>
<dbReference type="Proteomes" id="UP001642360">
    <property type="component" value="Unassembled WGS sequence"/>
</dbReference>
<evidence type="ECO:0000256" key="1">
    <source>
        <dbReference type="SAM" id="MobiDB-lite"/>
    </source>
</evidence>
<name>A0ABC8TZX7_9AQUA</name>
<gene>
    <name evidence="2" type="ORF">ILEXP_LOCUS44865</name>
</gene>
<evidence type="ECO:0000313" key="2">
    <source>
        <dbReference type="EMBL" id="CAK9175071.1"/>
    </source>
</evidence>
<proteinExistence type="predicted"/>
<dbReference type="EMBL" id="CAUOFW020006525">
    <property type="protein sequence ID" value="CAK9175071.1"/>
    <property type="molecule type" value="Genomic_DNA"/>
</dbReference>
<feature type="region of interest" description="Disordered" evidence="1">
    <location>
        <begin position="1"/>
        <end position="82"/>
    </location>
</feature>
<organism evidence="2 3">
    <name type="scientific">Ilex paraguariensis</name>
    <name type="common">yerba mate</name>
    <dbReference type="NCBI Taxonomy" id="185542"/>
    <lineage>
        <taxon>Eukaryota</taxon>
        <taxon>Viridiplantae</taxon>
        <taxon>Streptophyta</taxon>
        <taxon>Embryophyta</taxon>
        <taxon>Tracheophyta</taxon>
        <taxon>Spermatophyta</taxon>
        <taxon>Magnoliopsida</taxon>
        <taxon>eudicotyledons</taxon>
        <taxon>Gunneridae</taxon>
        <taxon>Pentapetalae</taxon>
        <taxon>asterids</taxon>
        <taxon>campanulids</taxon>
        <taxon>Aquifoliales</taxon>
        <taxon>Aquifoliaceae</taxon>
        <taxon>Ilex</taxon>
    </lineage>
</organism>
<sequence length="82" mass="9032">MAQPPPVNTPAKTKHAGFGPLSDFHAPTISRTPFSPKHNIEGVSDEMNTVESQNSDHAPAQRRVQQLDHVDASYWDQNRGGK</sequence>
<accession>A0ABC8TZX7</accession>
<reference evidence="2 3" key="1">
    <citation type="submission" date="2024-02" db="EMBL/GenBank/DDBJ databases">
        <authorList>
            <person name="Vignale AGUSTIN F."/>
            <person name="Sosa J E."/>
            <person name="Modenutti C."/>
        </authorList>
    </citation>
    <scope>NUCLEOTIDE SEQUENCE [LARGE SCALE GENOMIC DNA]</scope>
</reference>